<keyword evidence="5" id="KW-0692">RNA repair</keyword>
<sequence length="391" mass="42422">MTQETPMLYPVWGREQIDDASIAQMDAAVQLPIAVAGALMPDAHVGYGLPIGGVLATEGAVIPYAVGVDIACRMRLSVYDVKGRMIEAHEERLKNALKEQTLFGAGKAFRGRERAEHAVLDEDTWLYTPLLKGLKDKAVGQLGTSGSGNHFVEFGLFEVLQPQNALGLPEGEYAALVSHSGSRGVGYAIADHYSKLAIELHPELDKSVRHLAWLDMDSGYGQEYWRAMDLAGRFAAANHEVIHQRVAKAIGWDVLATVENHHNFAWEEEHGGQSVIVHRKGATPAGKGVLGIIPGSMGDAGYIVEGLGNEASLHSASHGAGRLMSRSQARKTITRSMIKSYLGERRITLMGGDTDEAPHVYKPIDQVMAAQTELVKVIGKYSPRIVRMDGK</sequence>
<dbReference type="EC" id="6.5.1.8" evidence="1"/>
<feature type="binding site" evidence="10">
    <location>
        <begin position="262"/>
        <end position="263"/>
    </location>
    <ligand>
        <name>GMP</name>
        <dbReference type="ChEBI" id="CHEBI:58115"/>
    </ligand>
</feature>
<feature type="active site" description="GMP-histidine intermediate" evidence="9">
    <location>
        <position position="318"/>
    </location>
</feature>
<keyword evidence="4 10" id="KW-0547">Nucleotide-binding</keyword>
<dbReference type="GO" id="GO:0006396">
    <property type="term" value="P:RNA processing"/>
    <property type="evidence" value="ECO:0007669"/>
    <property type="project" value="InterPro"/>
</dbReference>
<feature type="binding site" evidence="11">
    <location>
        <position position="150"/>
    </location>
    <ligand>
        <name>Mn(2+)</name>
        <dbReference type="ChEBI" id="CHEBI:29035"/>
        <label>1</label>
    </ligand>
</feature>
<dbReference type="SUPFAM" id="SSF103365">
    <property type="entry name" value="Hypothetical protein PH1602"/>
    <property type="match status" value="1"/>
</dbReference>
<proteinExistence type="predicted"/>
<evidence type="ECO:0000256" key="5">
    <source>
        <dbReference type="ARBA" id="ARBA00022800"/>
    </source>
</evidence>
<comment type="cofactor">
    <cofactor evidence="11">
        <name>Mn(2+)</name>
        <dbReference type="ChEBI" id="CHEBI:29035"/>
    </cofactor>
    <text evidence="11">Binds 2 manganese ions per subunit.</text>
</comment>
<dbReference type="RefSeq" id="WP_195168974.1">
    <property type="nucleotide sequence ID" value="NZ_CP062983.1"/>
</dbReference>
<gene>
    <name evidence="12" type="ORF">G4Y79_14400</name>
</gene>
<evidence type="ECO:0000256" key="11">
    <source>
        <dbReference type="PIRSR" id="PIRSR601233-3"/>
    </source>
</evidence>
<dbReference type="KEGG" id="pmet:G4Y79_14400"/>
<dbReference type="PANTHER" id="PTHR43749:SF2">
    <property type="entry name" value="RNA-SPLICING LIGASE RTCB"/>
    <property type="match status" value="1"/>
</dbReference>
<organism evidence="12 13">
    <name type="scientific">Phototrophicus methaneseepsis</name>
    <dbReference type="NCBI Taxonomy" id="2710758"/>
    <lineage>
        <taxon>Bacteria</taxon>
        <taxon>Bacillati</taxon>
        <taxon>Chloroflexota</taxon>
        <taxon>Candidatus Thermofontia</taxon>
        <taxon>Phototrophicales</taxon>
        <taxon>Phototrophicaceae</taxon>
        <taxon>Phototrophicus</taxon>
    </lineage>
</organism>
<dbReference type="Proteomes" id="UP000594468">
    <property type="component" value="Chromosome"/>
</dbReference>
<dbReference type="InterPro" id="IPR001233">
    <property type="entry name" value="RtcB"/>
</dbReference>
<evidence type="ECO:0000256" key="3">
    <source>
        <dbReference type="ARBA" id="ARBA00022723"/>
    </source>
</evidence>
<dbReference type="GO" id="GO:0006281">
    <property type="term" value="P:DNA repair"/>
    <property type="evidence" value="ECO:0007669"/>
    <property type="project" value="TreeGrafter"/>
</dbReference>
<comment type="catalytic activity">
    <reaction evidence="8">
        <text>a 3'-end 3'-phospho-ribonucleotide-RNA + a 5'-end dephospho-ribonucleoside-RNA + GTP = a ribonucleotidyl-ribonucleotide-RNA + GMP + diphosphate</text>
        <dbReference type="Rhea" id="RHEA:68076"/>
        <dbReference type="Rhea" id="RHEA-COMP:10463"/>
        <dbReference type="Rhea" id="RHEA-COMP:13936"/>
        <dbReference type="Rhea" id="RHEA-COMP:17355"/>
        <dbReference type="ChEBI" id="CHEBI:33019"/>
        <dbReference type="ChEBI" id="CHEBI:37565"/>
        <dbReference type="ChEBI" id="CHEBI:58115"/>
        <dbReference type="ChEBI" id="CHEBI:83062"/>
        <dbReference type="ChEBI" id="CHEBI:138284"/>
        <dbReference type="ChEBI" id="CHEBI:173118"/>
        <dbReference type="EC" id="6.5.1.8"/>
    </reaction>
</comment>
<evidence type="ECO:0000256" key="6">
    <source>
        <dbReference type="ARBA" id="ARBA00023134"/>
    </source>
</evidence>
<feature type="binding site" evidence="11">
    <location>
        <position position="179"/>
    </location>
    <ligand>
        <name>Mn(2+)</name>
        <dbReference type="ChEBI" id="CHEBI:29035"/>
        <label>2</label>
    </ligand>
</feature>
<evidence type="ECO:0000256" key="4">
    <source>
        <dbReference type="ARBA" id="ARBA00022741"/>
    </source>
</evidence>
<dbReference type="GO" id="GO:0170057">
    <property type="term" value="F:RNA ligase (GTP) activity"/>
    <property type="evidence" value="ECO:0007669"/>
    <property type="project" value="UniProtKB-EC"/>
</dbReference>
<dbReference type="GO" id="GO:0005525">
    <property type="term" value="F:GTP binding"/>
    <property type="evidence" value="ECO:0007669"/>
    <property type="project" value="UniProtKB-KW"/>
</dbReference>
<keyword evidence="3 11" id="KW-0479">Metal-binding</keyword>
<feature type="binding site" evidence="10">
    <location>
        <begin position="294"/>
        <end position="297"/>
    </location>
    <ligand>
        <name>GMP</name>
        <dbReference type="ChEBI" id="CHEBI:58115"/>
    </ligand>
</feature>
<name>A0A7S8E5Z9_9CHLR</name>
<evidence type="ECO:0000313" key="13">
    <source>
        <dbReference type="Proteomes" id="UP000594468"/>
    </source>
</evidence>
<dbReference type="PANTHER" id="PTHR43749">
    <property type="entry name" value="RNA-SPLICING LIGASE RTCB"/>
    <property type="match status" value="1"/>
</dbReference>
<feature type="binding site" evidence="11">
    <location>
        <position position="262"/>
    </location>
    <ligand>
        <name>Mn(2+)</name>
        <dbReference type="ChEBI" id="CHEBI:29035"/>
        <label>2</label>
    </ligand>
</feature>
<evidence type="ECO:0000256" key="1">
    <source>
        <dbReference type="ARBA" id="ARBA00012726"/>
    </source>
</evidence>
<evidence type="ECO:0000256" key="2">
    <source>
        <dbReference type="ARBA" id="ARBA00022598"/>
    </source>
</evidence>
<evidence type="ECO:0000256" key="9">
    <source>
        <dbReference type="PIRSR" id="PIRSR601233-1"/>
    </source>
</evidence>
<dbReference type="InterPro" id="IPR036025">
    <property type="entry name" value="RtcB-like_sf"/>
</dbReference>
<evidence type="ECO:0000256" key="10">
    <source>
        <dbReference type="PIRSR" id="PIRSR601233-2"/>
    </source>
</evidence>
<dbReference type="AlphaFoldDB" id="A0A7S8E5Z9"/>
<dbReference type="GO" id="GO:0042245">
    <property type="term" value="P:RNA repair"/>
    <property type="evidence" value="ECO:0007669"/>
    <property type="project" value="UniProtKB-KW"/>
</dbReference>
<feature type="binding site" evidence="10">
    <location>
        <begin position="318"/>
        <end position="321"/>
    </location>
    <ligand>
        <name>GMP</name>
        <dbReference type="ChEBI" id="CHEBI:58115"/>
    </ligand>
</feature>
<reference evidence="12 13" key="1">
    <citation type="submission" date="2020-02" db="EMBL/GenBank/DDBJ databases">
        <authorList>
            <person name="Zheng R.K."/>
            <person name="Sun C.M."/>
        </authorList>
    </citation>
    <scope>NUCLEOTIDE SEQUENCE [LARGE SCALE GENOMIC DNA]</scope>
    <source>
        <strain evidence="13">rifampicinis</strain>
    </source>
</reference>
<keyword evidence="2" id="KW-0436">Ligase</keyword>
<keyword evidence="13" id="KW-1185">Reference proteome</keyword>
<protein>
    <recommendedName>
        <fullName evidence="1">3'-phosphate/5'-hydroxy nucleic acid ligase</fullName>
        <ecNumber evidence="1">6.5.1.8</ecNumber>
    </recommendedName>
</protein>
<dbReference type="EMBL" id="CP062983">
    <property type="protein sequence ID" value="QPC80899.1"/>
    <property type="molecule type" value="Genomic_DNA"/>
</dbReference>
<dbReference type="InterPro" id="IPR052915">
    <property type="entry name" value="RtcB-like"/>
</dbReference>
<keyword evidence="6 10" id="KW-0342">GTP-binding</keyword>
<dbReference type="GO" id="GO:0003909">
    <property type="term" value="F:DNA ligase activity"/>
    <property type="evidence" value="ECO:0007669"/>
    <property type="project" value="TreeGrafter"/>
</dbReference>
<feature type="binding site" evidence="10">
    <location>
        <begin position="149"/>
        <end position="153"/>
    </location>
    <ligand>
        <name>GMP</name>
        <dbReference type="ChEBI" id="CHEBI:58115"/>
    </ligand>
</feature>
<evidence type="ECO:0000256" key="8">
    <source>
        <dbReference type="ARBA" id="ARBA00047746"/>
    </source>
</evidence>
<feature type="binding site" evidence="11">
    <location>
        <position position="69"/>
    </location>
    <ligand>
        <name>Mn(2+)</name>
        <dbReference type="ChEBI" id="CHEBI:29035"/>
        <label>1</label>
    </ligand>
</feature>
<keyword evidence="7 11" id="KW-0464">Manganese</keyword>
<dbReference type="Pfam" id="PF01139">
    <property type="entry name" value="RtcB"/>
    <property type="match status" value="1"/>
</dbReference>
<dbReference type="Gene3D" id="3.90.1860.10">
    <property type="entry name" value="tRNA-splicing ligase RtcB"/>
    <property type="match status" value="1"/>
</dbReference>
<evidence type="ECO:0000256" key="7">
    <source>
        <dbReference type="ARBA" id="ARBA00023211"/>
    </source>
</evidence>
<dbReference type="GO" id="GO:0030145">
    <property type="term" value="F:manganese ion binding"/>
    <property type="evidence" value="ECO:0007669"/>
    <property type="project" value="TreeGrafter"/>
</dbReference>
<evidence type="ECO:0000313" key="12">
    <source>
        <dbReference type="EMBL" id="QPC80899.1"/>
    </source>
</evidence>
<accession>A0A7S8E5Z9</accession>